<reference evidence="1" key="1">
    <citation type="submission" date="2023-06" db="EMBL/GenBank/DDBJ databases">
        <authorList>
            <person name="Kurt Z."/>
        </authorList>
    </citation>
    <scope>NUCLEOTIDE SEQUENCE</scope>
</reference>
<accession>A0AA86TNF4</accession>
<evidence type="ECO:0000313" key="3">
    <source>
        <dbReference type="Proteomes" id="UP001642409"/>
    </source>
</evidence>
<evidence type="ECO:0000313" key="1">
    <source>
        <dbReference type="EMBL" id="CAI9921042.1"/>
    </source>
</evidence>
<gene>
    <name evidence="2" type="ORF">HINF_LOCUS76998</name>
    <name evidence="1" type="ORF">HINF_LOCUS8687</name>
</gene>
<proteinExistence type="predicted"/>
<keyword evidence="3" id="KW-1185">Reference proteome</keyword>
<sequence>MAVQQQAVEQPEEYFRFDECSYCCRKFESSESRMQCATCRNCIFCFDCYLVQPPYKTHTIYHKMHATSHFDFQLWPNGMTLQDDLALLQGILYYGFGSWDQIIKLIGKDYEPEMLVKHFYSTYGLNSAKTTLAFSENALQKYEKARQLCKTDLVDIQLANSLGLNDIPEEYIQFFNEYNKNYLKQQIQVQYYILELKSSHHLPYLHKIQQLLVREQVKNINQVLGRKGKNLFMNMLIEPKCQQCTCKLFHVMRHKQQ</sequence>
<dbReference type="AlphaFoldDB" id="A0AA86TNF4"/>
<dbReference type="Proteomes" id="UP001642409">
    <property type="component" value="Unassembled WGS sequence"/>
</dbReference>
<evidence type="ECO:0000313" key="2">
    <source>
        <dbReference type="EMBL" id="CAL6112352.1"/>
    </source>
</evidence>
<name>A0AA86TNF4_9EUKA</name>
<dbReference type="EMBL" id="CATOUU010000210">
    <property type="protein sequence ID" value="CAI9921042.1"/>
    <property type="molecule type" value="Genomic_DNA"/>
</dbReference>
<reference evidence="2 3" key="2">
    <citation type="submission" date="2024-07" db="EMBL/GenBank/DDBJ databases">
        <authorList>
            <person name="Akdeniz Z."/>
        </authorList>
    </citation>
    <scope>NUCLEOTIDE SEQUENCE [LARGE SCALE GENOMIC DNA]</scope>
</reference>
<dbReference type="EMBL" id="CAXDID020000737">
    <property type="protein sequence ID" value="CAL6112352.1"/>
    <property type="molecule type" value="Genomic_DNA"/>
</dbReference>
<protein>
    <submittedName>
        <fullName evidence="1">Uncharacterized protein</fullName>
    </submittedName>
</protein>
<organism evidence="1">
    <name type="scientific">Hexamita inflata</name>
    <dbReference type="NCBI Taxonomy" id="28002"/>
    <lineage>
        <taxon>Eukaryota</taxon>
        <taxon>Metamonada</taxon>
        <taxon>Diplomonadida</taxon>
        <taxon>Hexamitidae</taxon>
        <taxon>Hexamitinae</taxon>
        <taxon>Hexamita</taxon>
    </lineage>
</organism>
<comment type="caution">
    <text evidence="1">The sequence shown here is derived from an EMBL/GenBank/DDBJ whole genome shotgun (WGS) entry which is preliminary data.</text>
</comment>